<name>A0A7C9CZZ2_OPUST</name>
<keyword evidence="1" id="KW-0472">Membrane</keyword>
<reference evidence="2" key="1">
    <citation type="journal article" date="2013" name="J. Plant Res.">
        <title>Effect of fungi and light on seed germination of three Opuntia species from semiarid lands of central Mexico.</title>
        <authorList>
            <person name="Delgado-Sanchez P."/>
            <person name="Jimenez-Bremont J.F."/>
            <person name="Guerrero-Gonzalez Mde L."/>
            <person name="Flores J."/>
        </authorList>
    </citation>
    <scope>NUCLEOTIDE SEQUENCE</scope>
    <source>
        <tissue evidence="2">Cladode</tissue>
    </source>
</reference>
<evidence type="ECO:0000313" key="2">
    <source>
        <dbReference type="EMBL" id="MBA4627625.1"/>
    </source>
</evidence>
<feature type="transmembrane region" description="Helical" evidence="1">
    <location>
        <begin position="24"/>
        <end position="48"/>
    </location>
</feature>
<dbReference type="AlphaFoldDB" id="A0A7C9CZZ2"/>
<organism evidence="2">
    <name type="scientific">Opuntia streptacantha</name>
    <name type="common">Prickly pear cactus</name>
    <name type="synonym">Opuntia cardona</name>
    <dbReference type="NCBI Taxonomy" id="393608"/>
    <lineage>
        <taxon>Eukaryota</taxon>
        <taxon>Viridiplantae</taxon>
        <taxon>Streptophyta</taxon>
        <taxon>Embryophyta</taxon>
        <taxon>Tracheophyta</taxon>
        <taxon>Spermatophyta</taxon>
        <taxon>Magnoliopsida</taxon>
        <taxon>eudicotyledons</taxon>
        <taxon>Gunneridae</taxon>
        <taxon>Pentapetalae</taxon>
        <taxon>Caryophyllales</taxon>
        <taxon>Cactineae</taxon>
        <taxon>Cactaceae</taxon>
        <taxon>Opuntioideae</taxon>
        <taxon>Opuntia</taxon>
    </lineage>
</organism>
<keyword evidence="1" id="KW-1133">Transmembrane helix</keyword>
<reference evidence="2" key="2">
    <citation type="submission" date="2020-07" db="EMBL/GenBank/DDBJ databases">
        <authorList>
            <person name="Vera ALvarez R."/>
            <person name="Arias-Moreno D.M."/>
            <person name="Jimenez-Jacinto V."/>
            <person name="Jimenez-Bremont J.F."/>
            <person name="Swaminathan K."/>
            <person name="Moose S.P."/>
            <person name="Guerrero-Gonzalez M.L."/>
            <person name="Marino-Ramirez L."/>
            <person name="Landsman D."/>
            <person name="Rodriguez-Kessler M."/>
            <person name="Delgado-Sanchez P."/>
        </authorList>
    </citation>
    <scope>NUCLEOTIDE SEQUENCE</scope>
    <source>
        <tissue evidence="2">Cladode</tissue>
    </source>
</reference>
<feature type="transmembrane region" description="Helical" evidence="1">
    <location>
        <begin position="80"/>
        <end position="106"/>
    </location>
</feature>
<protein>
    <recommendedName>
        <fullName evidence="3">Transmembrane protein</fullName>
    </recommendedName>
</protein>
<dbReference type="EMBL" id="GISG01062848">
    <property type="protein sequence ID" value="MBA4627625.1"/>
    <property type="molecule type" value="Transcribed_RNA"/>
</dbReference>
<keyword evidence="1" id="KW-0812">Transmembrane</keyword>
<sequence length="109" mass="11919">MSISPSPFSSTFCRMPPHERKSGILLLKALFGLLFRAVVIVVVLLSLYQNCQQFSHENKIGIRYSPKCRSQNGCCVQKSVFVVGFFFLFFFGGGGGGAGAGGKLFFWGP</sequence>
<proteinExistence type="predicted"/>
<accession>A0A7C9CZZ2</accession>
<evidence type="ECO:0000256" key="1">
    <source>
        <dbReference type="SAM" id="Phobius"/>
    </source>
</evidence>
<evidence type="ECO:0008006" key="3">
    <source>
        <dbReference type="Google" id="ProtNLM"/>
    </source>
</evidence>